<evidence type="ECO:0000313" key="3">
    <source>
        <dbReference type="Proteomes" id="UP000193944"/>
    </source>
</evidence>
<evidence type="ECO:0000259" key="1">
    <source>
        <dbReference type="PROSITE" id="PS50125"/>
    </source>
</evidence>
<feature type="domain" description="Guanylate cyclase" evidence="1">
    <location>
        <begin position="58"/>
        <end position="206"/>
    </location>
</feature>
<keyword evidence="3" id="KW-1185">Reference proteome</keyword>
<dbReference type="AlphaFoldDB" id="A0A1Y1XF81"/>
<reference evidence="2 3" key="2">
    <citation type="submission" date="2016-08" db="EMBL/GenBank/DDBJ databases">
        <title>Pervasive Adenine N6-methylation of Active Genes in Fungi.</title>
        <authorList>
            <consortium name="DOE Joint Genome Institute"/>
            <person name="Mondo S.J."/>
            <person name="Dannebaum R.O."/>
            <person name="Kuo R.C."/>
            <person name="Labutti K."/>
            <person name="Haridas S."/>
            <person name="Kuo A."/>
            <person name="Salamov A."/>
            <person name="Ahrendt S.R."/>
            <person name="Lipzen A."/>
            <person name="Sullivan W."/>
            <person name="Andreopoulos W.B."/>
            <person name="Clum A."/>
            <person name="Lindquist E."/>
            <person name="Daum C."/>
            <person name="Ramamoorthy G.K."/>
            <person name="Gryganskyi A."/>
            <person name="Culley D."/>
            <person name="Magnuson J.K."/>
            <person name="James T.Y."/>
            <person name="O'Malley M.A."/>
            <person name="Stajich J.E."/>
            <person name="Spatafora J.W."/>
            <person name="Visel A."/>
            <person name="Grigoriev I.V."/>
        </authorList>
    </citation>
    <scope>NUCLEOTIDE SEQUENCE [LARGE SCALE GENOMIC DNA]</scope>
    <source>
        <strain evidence="2 3">S4</strain>
    </source>
</reference>
<dbReference type="PANTHER" id="PTHR47455">
    <property type="entry name" value="ADENYLYL CYCLASE BETA"/>
    <property type="match status" value="1"/>
</dbReference>
<dbReference type="PROSITE" id="PS50125">
    <property type="entry name" value="GUANYLATE_CYCLASE_2"/>
    <property type="match status" value="2"/>
</dbReference>
<dbReference type="CDD" id="cd07302">
    <property type="entry name" value="CHD"/>
    <property type="match status" value="2"/>
</dbReference>
<dbReference type="GO" id="GO:0009190">
    <property type="term" value="P:cyclic nucleotide biosynthetic process"/>
    <property type="evidence" value="ECO:0007669"/>
    <property type="project" value="InterPro"/>
</dbReference>
<dbReference type="EMBL" id="MCFG01000053">
    <property type="protein sequence ID" value="ORX84377.1"/>
    <property type="molecule type" value="Genomic_DNA"/>
</dbReference>
<organism evidence="2 3">
    <name type="scientific">Anaeromyces robustus</name>
    <dbReference type="NCBI Taxonomy" id="1754192"/>
    <lineage>
        <taxon>Eukaryota</taxon>
        <taxon>Fungi</taxon>
        <taxon>Fungi incertae sedis</taxon>
        <taxon>Chytridiomycota</taxon>
        <taxon>Chytridiomycota incertae sedis</taxon>
        <taxon>Neocallimastigomycetes</taxon>
        <taxon>Neocallimastigales</taxon>
        <taxon>Neocallimastigaceae</taxon>
        <taxon>Anaeromyces</taxon>
    </lineage>
</organism>
<reference evidence="2 3" key="1">
    <citation type="submission" date="2016-08" db="EMBL/GenBank/DDBJ databases">
        <title>A Parts List for Fungal Cellulosomes Revealed by Comparative Genomics.</title>
        <authorList>
            <consortium name="DOE Joint Genome Institute"/>
            <person name="Haitjema C.H."/>
            <person name="Gilmore S.P."/>
            <person name="Henske J.K."/>
            <person name="Solomon K.V."/>
            <person name="De Groot R."/>
            <person name="Kuo A."/>
            <person name="Mondo S.J."/>
            <person name="Salamov A.A."/>
            <person name="Labutti K."/>
            <person name="Zhao Z."/>
            <person name="Chiniquy J."/>
            <person name="Barry K."/>
            <person name="Brewer H.M."/>
            <person name="Purvine S.O."/>
            <person name="Wright A.T."/>
            <person name="Boxma B."/>
            <person name="Van Alen T."/>
            <person name="Hackstein J.H."/>
            <person name="Baker S.E."/>
            <person name="Grigoriev I.V."/>
            <person name="O'Malley M.A."/>
        </authorList>
    </citation>
    <scope>NUCLEOTIDE SEQUENCE [LARGE SCALE GENOMIC DNA]</scope>
    <source>
        <strain evidence="2 3">S4</strain>
    </source>
</reference>
<accession>A0A1Y1XF81</accession>
<dbReference type="OrthoDB" id="194468at2759"/>
<feature type="domain" description="Guanylate cyclase" evidence="1">
    <location>
        <begin position="369"/>
        <end position="446"/>
    </location>
</feature>
<dbReference type="PANTHER" id="PTHR47455:SF1">
    <property type="entry name" value="GUANYLATE CYCLASE DOMAIN-CONTAINING PROTEIN"/>
    <property type="match status" value="1"/>
</dbReference>
<sequence>MDNKEAVISERVQKTFEQYVPNFVCRHIQKLLEQYTTKHGNSVTELNMEPFCTECFGVAVMADVSGYSKLTAKLAERGDIGARMLLNVMKKYFDQIIHIILSYQGDIVKFVGDAVIFYWKINDDDLDDISEDPARGELVLTACDCCIKLLNQLGRFPIDIPDCEITELKIHLGIGAGKIYDIHVGAKDRWEHFIGGDAMDQISTVLDLAEAGELALSHQAFRHFGNVVDVASVTIGGYDKRCVIVKGLENCTRKVPALSLDQEAAFDIFDSVPNDINIELYKPFINSYALYKLKDDIQNCPAFGIRDDLEHLMSIYDTRQVTTVFIRVSTLKFKSMESLGVAQDTMLIVQNHVKKYEGCIRQFHCDDKGALLLAFFGLPPYGHTDDAIRGVKAALSISKEFANLFPEKNYTFGVTTGVIAIGGVGKSIRTEYAMMGDSINMAARLMCIDKNNKAIKPDGNVFCDEKTFNLSMVDCTFQPLGEIKVKGKDHSIPVYKALTIQEKKIELECEGKIIGRVKERKIIDGLIEAHLVKQTKIMIFEGEGGQGLSTLVKYTKNKAVQMNCMIW</sequence>
<dbReference type="GO" id="GO:0035556">
    <property type="term" value="P:intracellular signal transduction"/>
    <property type="evidence" value="ECO:0007669"/>
    <property type="project" value="InterPro"/>
</dbReference>
<dbReference type="Proteomes" id="UP000193944">
    <property type="component" value="Unassembled WGS sequence"/>
</dbReference>
<dbReference type="SUPFAM" id="SSF55073">
    <property type="entry name" value="Nucleotide cyclase"/>
    <property type="match status" value="2"/>
</dbReference>
<name>A0A1Y1XF81_9FUNG</name>
<dbReference type="InterPro" id="IPR029787">
    <property type="entry name" value="Nucleotide_cyclase"/>
</dbReference>
<gene>
    <name evidence="2" type="ORF">BCR32DRAFT_230474</name>
</gene>
<dbReference type="Gene3D" id="3.30.70.1230">
    <property type="entry name" value="Nucleotide cyclase"/>
    <property type="match status" value="2"/>
</dbReference>
<evidence type="ECO:0000313" key="2">
    <source>
        <dbReference type="EMBL" id="ORX84377.1"/>
    </source>
</evidence>
<dbReference type="STRING" id="1754192.A0A1Y1XF81"/>
<dbReference type="InterPro" id="IPR001054">
    <property type="entry name" value="A/G_cyclase"/>
</dbReference>
<protein>
    <submittedName>
        <fullName evidence="2">Adenylyl cyclase</fullName>
    </submittedName>
</protein>
<proteinExistence type="predicted"/>
<comment type="caution">
    <text evidence="2">The sequence shown here is derived from an EMBL/GenBank/DDBJ whole genome shotgun (WGS) entry which is preliminary data.</text>
</comment>